<dbReference type="Gene3D" id="3.30.1490.20">
    <property type="entry name" value="ATP-grasp fold, A domain"/>
    <property type="match status" value="1"/>
</dbReference>
<name>A0A2T8F767_9ACTN</name>
<feature type="binding site" evidence="14">
    <location>
        <position position="794"/>
    </location>
    <ligand>
        <name>Mg(2+)</name>
        <dbReference type="ChEBI" id="CHEBI:18420"/>
    </ligand>
</feature>
<evidence type="ECO:0000256" key="4">
    <source>
        <dbReference type="ARBA" id="ARBA00020138"/>
    </source>
</evidence>
<dbReference type="InterPro" id="IPR036637">
    <property type="entry name" value="Phosphohistidine_dom_sf"/>
</dbReference>
<dbReference type="SUPFAM" id="SSF52009">
    <property type="entry name" value="Phosphohistidine domain"/>
    <property type="match status" value="1"/>
</dbReference>
<evidence type="ECO:0000256" key="10">
    <source>
        <dbReference type="ARBA" id="ARBA00022842"/>
    </source>
</evidence>
<keyword evidence="7" id="KW-0547">Nucleotide-binding</keyword>
<dbReference type="RefSeq" id="WP_116573323.1">
    <property type="nucleotide sequence ID" value="NZ_QDGZ01000007.1"/>
</dbReference>
<dbReference type="Gene3D" id="1.20.80.30">
    <property type="match status" value="1"/>
</dbReference>
<feature type="domain" description="Pyruvate phosphate dikinase AMP/ATP-binding" evidence="16">
    <location>
        <begin position="298"/>
        <end position="350"/>
    </location>
</feature>
<evidence type="ECO:0000313" key="18">
    <source>
        <dbReference type="EMBL" id="PVG81556.1"/>
    </source>
</evidence>
<dbReference type="Gene3D" id="3.30.470.20">
    <property type="entry name" value="ATP-grasp fold, B domain"/>
    <property type="match status" value="1"/>
</dbReference>
<dbReference type="GO" id="GO:0016301">
    <property type="term" value="F:kinase activity"/>
    <property type="evidence" value="ECO:0007669"/>
    <property type="project" value="UniProtKB-UniRule"/>
</dbReference>
<dbReference type="EMBL" id="QDGZ01000007">
    <property type="protein sequence ID" value="PVG81556.1"/>
    <property type="molecule type" value="Genomic_DNA"/>
</dbReference>
<dbReference type="InterPro" id="IPR040442">
    <property type="entry name" value="Pyrv_kinase-like_dom_sf"/>
</dbReference>
<dbReference type="InterPro" id="IPR018274">
    <property type="entry name" value="PEP_util_AS"/>
</dbReference>
<proteinExistence type="inferred from homology"/>
<dbReference type="PROSITE" id="PS00370">
    <property type="entry name" value="PEP_ENZYMES_PHOS_SITE"/>
    <property type="match status" value="1"/>
</dbReference>
<evidence type="ECO:0000256" key="8">
    <source>
        <dbReference type="ARBA" id="ARBA00022777"/>
    </source>
</evidence>
<dbReference type="Gene3D" id="3.50.30.10">
    <property type="entry name" value="Phosphohistidine domain"/>
    <property type="match status" value="1"/>
</dbReference>
<feature type="binding site" evidence="13">
    <location>
        <position position="793"/>
    </location>
    <ligand>
        <name>substrate</name>
    </ligand>
</feature>
<evidence type="ECO:0000259" key="17">
    <source>
        <dbReference type="Pfam" id="PF02896"/>
    </source>
</evidence>
<keyword evidence="8 18" id="KW-0418">Kinase</keyword>
<feature type="active site" description="Tele-phosphohistidine intermediate" evidence="12">
    <location>
        <position position="455"/>
    </location>
</feature>
<dbReference type="AlphaFoldDB" id="A0A2T8F767"/>
<comment type="cofactor">
    <cofactor evidence="1 11 14">
        <name>Mg(2+)</name>
        <dbReference type="ChEBI" id="CHEBI:18420"/>
    </cofactor>
</comment>
<sequence length="913" mass="99130">MNPSAKKLVYHFSEGDKDQKDLLGGKGANLAEMTRLGLPVPPGFTITTEACRHYLEQGREPDQLRVQVTMALRRLEDEVGRRLGDSTDPLLVSVRSGARYSMPGMMETVLNVGLNDRSVLGLVKASGDERFAWDSYRRLIQMFGKTVLGVDGEAFASALDAAKARKGVETDVELEATDLQALVEEFKQIIVSHTGEEFPQEPRRQLDLATRSVFDSWNTDRARLYRRRERIPHDLGTAVNVCTMVFGNLGATSGTGVCFTRDPATGKPGVYGDYLANAQGEDVVSGIRNTLSLDDFAELDPDSYKQLTSIMRRLETHYRDLCDIEFTVERGKLWMLQTRVGKRTAAAAFRIATQLVDEHLITLDEALERVTGAQLAQLMFPQFDADAERTLLTKGMAASPGAAVGRVVFDSATAVKWQARGERVLLVRKETNPEDLEGMIAATGILTSRGGKTSHAAVVARGMGKTAVCGAESLEVDAAGLVATAGGVTVKEGDVLSIDGSTGEVFVGELAVVPSPVVLYLEEGLDVALAKVDEGTADVVRAVDRLLTHADGVRRLRVRANADTGADADRARRMGAEGIGLCRTEHMFLGERRPLIERVVLADTAEEREAALAELVTPQTEDFVELLTAMDGLPTTIRLLDPPLHEFLPDRAELMVKVAVAKERGEENADDERLLAAVERLHESNPMLGLRGVRLGLTVPGLFALQVRAVAQAAARRVKAGGDPRPEIMVPLVGSVMELHLIRDEADAILAEVRESEGVDLHIPIGTMVELPRAALTAYRVAEAADFFSFGTNDLTQTTWGFSRDDVEAAFFAAYLDKGVFTVSPFESLDVDGVGRLVDIATREGRATRPGLKVGICGEHGGDPESIHFFHRTDVDYVSCSPFRVPVARLEAGRAVLGQPEAHASDDDEIEKG</sequence>
<dbReference type="NCBIfam" id="TIGR01828">
    <property type="entry name" value="pyru_phos_dikin"/>
    <property type="match status" value="1"/>
</dbReference>
<dbReference type="Pfam" id="PF01326">
    <property type="entry name" value="PPDK_N"/>
    <property type="match status" value="3"/>
</dbReference>
<dbReference type="SUPFAM" id="SSF56059">
    <property type="entry name" value="Glutathione synthetase ATP-binding domain-like"/>
    <property type="match status" value="1"/>
</dbReference>
<dbReference type="OrthoDB" id="9765468at2"/>
<evidence type="ECO:0000256" key="5">
    <source>
        <dbReference type="ARBA" id="ARBA00022679"/>
    </source>
</evidence>
<dbReference type="InterPro" id="IPR008279">
    <property type="entry name" value="PEP-util_enz_mobile_dom"/>
</dbReference>
<dbReference type="InterPro" id="IPR015813">
    <property type="entry name" value="Pyrv/PenolPyrv_kinase-like_dom"/>
</dbReference>
<dbReference type="Pfam" id="PF00391">
    <property type="entry name" value="PEP-utilizers"/>
    <property type="match status" value="1"/>
</dbReference>
<evidence type="ECO:0000256" key="13">
    <source>
        <dbReference type="PIRSR" id="PIRSR000853-2"/>
    </source>
</evidence>
<evidence type="ECO:0000256" key="7">
    <source>
        <dbReference type="ARBA" id="ARBA00022741"/>
    </source>
</evidence>
<dbReference type="Proteomes" id="UP000246018">
    <property type="component" value="Unassembled WGS sequence"/>
</dbReference>
<comment type="catalytic activity">
    <reaction evidence="11">
        <text>pyruvate + phosphate + ATP = phosphoenolpyruvate + AMP + diphosphate + H(+)</text>
        <dbReference type="Rhea" id="RHEA:10756"/>
        <dbReference type="ChEBI" id="CHEBI:15361"/>
        <dbReference type="ChEBI" id="CHEBI:15378"/>
        <dbReference type="ChEBI" id="CHEBI:30616"/>
        <dbReference type="ChEBI" id="CHEBI:33019"/>
        <dbReference type="ChEBI" id="CHEBI:43474"/>
        <dbReference type="ChEBI" id="CHEBI:58702"/>
        <dbReference type="ChEBI" id="CHEBI:456215"/>
        <dbReference type="EC" id="2.7.9.1"/>
    </reaction>
</comment>
<protein>
    <recommendedName>
        <fullName evidence="4 11">Pyruvate, phosphate dikinase</fullName>
        <ecNumber evidence="3 11">2.7.9.1</ecNumber>
    </recommendedName>
</protein>
<dbReference type="NCBIfam" id="NF004531">
    <property type="entry name" value="PRK05878.1"/>
    <property type="match status" value="1"/>
</dbReference>
<evidence type="ECO:0000256" key="1">
    <source>
        <dbReference type="ARBA" id="ARBA00001946"/>
    </source>
</evidence>
<dbReference type="InterPro" id="IPR010121">
    <property type="entry name" value="Pyruvate_phosphate_dikinase"/>
</dbReference>
<evidence type="ECO:0000256" key="11">
    <source>
        <dbReference type="PIRNR" id="PIRNR000853"/>
    </source>
</evidence>
<keyword evidence="10 14" id="KW-0460">Magnesium</keyword>
<dbReference type="Gene3D" id="3.20.20.60">
    <property type="entry name" value="Phosphoenolpyruvate-binding domains"/>
    <property type="match status" value="1"/>
</dbReference>
<dbReference type="PANTHER" id="PTHR22931:SF9">
    <property type="entry name" value="PYRUVATE, PHOSPHATE DIKINASE 1, CHLOROPLASTIC"/>
    <property type="match status" value="1"/>
</dbReference>
<feature type="binding site" evidence="13">
    <location>
        <position position="583"/>
    </location>
    <ligand>
        <name>substrate</name>
    </ligand>
</feature>
<evidence type="ECO:0000259" key="15">
    <source>
        <dbReference type="Pfam" id="PF00391"/>
    </source>
</evidence>
<dbReference type="GO" id="GO:0046872">
    <property type="term" value="F:metal ion binding"/>
    <property type="evidence" value="ECO:0007669"/>
    <property type="project" value="UniProtKB-UniRule"/>
</dbReference>
<organism evidence="18 19">
    <name type="scientific">Nocardioides gansuensis</name>
    <dbReference type="NCBI Taxonomy" id="2138300"/>
    <lineage>
        <taxon>Bacteria</taxon>
        <taxon>Bacillati</taxon>
        <taxon>Actinomycetota</taxon>
        <taxon>Actinomycetes</taxon>
        <taxon>Propionibacteriales</taxon>
        <taxon>Nocardioidaceae</taxon>
        <taxon>Nocardioides</taxon>
    </lineage>
</organism>
<feature type="domain" description="Pyruvate phosphate dikinase AMP/ATP-binding" evidence="16">
    <location>
        <begin position="21"/>
        <end position="58"/>
    </location>
</feature>
<keyword evidence="18" id="KW-0670">Pyruvate</keyword>
<feature type="binding site" evidence="13">
    <location>
        <position position="638"/>
    </location>
    <ligand>
        <name>substrate</name>
    </ligand>
</feature>
<evidence type="ECO:0000256" key="6">
    <source>
        <dbReference type="ARBA" id="ARBA00022723"/>
    </source>
</evidence>
<evidence type="ECO:0000256" key="12">
    <source>
        <dbReference type="PIRSR" id="PIRSR000853-1"/>
    </source>
</evidence>
<reference evidence="18 19" key="1">
    <citation type="submission" date="2018-04" db="EMBL/GenBank/DDBJ databases">
        <title>Genome of Nocardioides gansuensis WSJ-1.</title>
        <authorList>
            <person name="Wu S."/>
            <person name="Wang G."/>
        </authorList>
    </citation>
    <scope>NUCLEOTIDE SEQUENCE [LARGE SCALE GENOMIC DNA]</scope>
    <source>
        <strain evidence="18 19">WSJ-1</strain>
    </source>
</reference>
<comment type="similarity">
    <text evidence="2 11">Belongs to the PEP-utilizing enzyme family.</text>
</comment>
<feature type="binding site" evidence="14">
    <location>
        <position position="770"/>
    </location>
    <ligand>
        <name>Mg(2+)</name>
        <dbReference type="ChEBI" id="CHEBI:18420"/>
    </ligand>
</feature>
<dbReference type="PANTHER" id="PTHR22931">
    <property type="entry name" value="PHOSPHOENOLPYRUVATE DIKINASE-RELATED"/>
    <property type="match status" value="1"/>
</dbReference>
<feature type="binding site" evidence="13">
    <location>
        <position position="791"/>
    </location>
    <ligand>
        <name>substrate</name>
    </ligand>
</feature>
<evidence type="ECO:0000313" key="19">
    <source>
        <dbReference type="Proteomes" id="UP000246018"/>
    </source>
</evidence>
<feature type="domain" description="PEP-utilising enzyme C-terminal" evidence="17">
    <location>
        <begin position="546"/>
        <end position="892"/>
    </location>
</feature>
<keyword evidence="9" id="KW-0067">ATP-binding</keyword>
<dbReference type="InterPro" id="IPR013815">
    <property type="entry name" value="ATP_grasp_subdomain_1"/>
</dbReference>
<dbReference type="InterPro" id="IPR002192">
    <property type="entry name" value="PPDK_AMP/ATP-bd"/>
</dbReference>
<dbReference type="PIRSF" id="PIRSF000853">
    <property type="entry name" value="PPDK"/>
    <property type="match status" value="1"/>
</dbReference>
<feature type="domain" description="PEP-utilising enzyme mobile" evidence="15">
    <location>
        <begin position="423"/>
        <end position="503"/>
    </location>
</feature>
<keyword evidence="19" id="KW-1185">Reference proteome</keyword>
<dbReference type="EC" id="2.7.9.1" evidence="3 11"/>
<dbReference type="GO" id="GO:0005524">
    <property type="term" value="F:ATP binding"/>
    <property type="evidence" value="ECO:0007669"/>
    <property type="project" value="UniProtKB-UniRule"/>
</dbReference>
<keyword evidence="5" id="KW-0808">Transferase</keyword>
<feature type="active site" description="Proton donor" evidence="12">
    <location>
        <position position="857"/>
    </location>
</feature>
<dbReference type="SUPFAM" id="SSF51621">
    <property type="entry name" value="Phosphoenolpyruvate/pyruvate domain"/>
    <property type="match status" value="1"/>
</dbReference>
<dbReference type="InterPro" id="IPR000121">
    <property type="entry name" value="PEP_util_C"/>
</dbReference>
<gene>
    <name evidence="18" type="ORF">DDE18_16225</name>
</gene>
<dbReference type="Gene3D" id="1.10.189.10">
    <property type="entry name" value="Pyruvate Phosphate Dikinase, domain 2"/>
    <property type="match status" value="1"/>
</dbReference>
<feature type="domain" description="Pyruvate phosphate dikinase AMP/ATP-binding" evidence="16">
    <location>
        <begin position="65"/>
        <end position="289"/>
    </location>
</feature>
<evidence type="ECO:0000259" key="16">
    <source>
        <dbReference type="Pfam" id="PF01326"/>
    </source>
</evidence>
<evidence type="ECO:0000256" key="2">
    <source>
        <dbReference type="ARBA" id="ARBA00007837"/>
    </source>
</evidence>
<evidence type="ECO:0000256" key="9">
    <source>
        <dbReference type="ARBA" id="ARBA00022840"/>
    </source>
</evidence>
<dbReference type="Pfam" id="PF02896">
    <property type="entry name" value="PEP-utilizers_C"/>
    <property type="match status" value="1"/>
</dbReference>
<feature type="binding site" evidence="13">
    <location>
        <position position="770"/>
    </location>
    <ligand>
        <name>substrate</name>
    </ligand>
</feature>
<keyword evidence="6 14" id="KW-0479">Metal-binding</keyword>
<feature type="binding site" evidence="13">
    <location>
        <position position="792"/>
    </location>
    <ligand>
        <name>substrate</name>
    </ligand>
</feature>
<evidence type="ECO:0000256" key="3">
    <source>
        <dbReference type="ARBA" id="ARBA00011994"/>
    </source>
</evidence>
<feature type="binding site" evidence="13">
    <location>
        <position position="794"/>
    </location>
    <ligand>
        <name>substrate</name>
    </ligand>
</feature>
<evidence type="ECO:0000256" key="14">
    <source>
        <dbReference type="PIRSR" id="PIRSR000853-3"/>
    </source>
</evidence>
<comment type="caution">
    <text evidence="18">The sequence shown here is derived from an EMBL/GenBank/DDBJ whole genome shotgun (WGS) entry which is preliminary data.</text>
</comment>
<accession>A0A2T8F767</accession>
<dbReference type="GO" id="GO:0050242">
    <property type="term" value="F:pyruvate, phosphate dikinase activity"/>
    <property type="evidence" value="ECO:0007669"/>
    <property type="project" value="UniProtKB-UniRule"/>
</dbReference>